<dbReference type="EMBL" id="LYXE01000070">
    <property type="protein sequence ID" value="PDV99456.1"/>
    <property type="molecule type" value="Genomic_DNA"/>
</dbReference>
<comment type="caution">
    <text evidence="1">The sequence shown here is derived from an EMBL/GenBank/DDBJ whole genome shotgun (WGS) entry which is preliminary data.</text>
</comment>
<dbReference type="InterPro" id="IPR009057">
    <property type="entry name" value="Homeodomain-like_sf"/>
</dbReference>
<gene>
    <name evidence="1" type="ORF">A9Q02_22110</name>
</gene>
<dbReference type="GO" id="GO:0003677">
    <property type="term" value="F:DNA binding"/>
    <property type="evidence" value="ECO:0007669"/>
    <property type="project" value="InterPro"/>
</dbReference>
<accession>A0A2H3KMU3</accession>
<proteinExistence type="predicted"/>
<reference evidence="1 2" key="1">
    <citation type="submission" date="2016-05" db="EMBL/GenBank/DDBJ databases">
        <authorList>
            <person name="Lavstsen T."/>
            <person name="Jespersen J.S."/>
        </authorList>
    </citation>
    <scope>NUCLEOTIDE SEQUENCE [LARGE SCALE GENOMIC DNA]</scope>
    <source>
        <strain evidence="1 2">B7-9</strain>
    </source>
</reference>
<name>A0A2H3KMU3_9CHLR</name>
<dbReference type="GO" id="GO:0004803">
    <property type="term" value="F:transposase activity"/>
    <property type="evidence" value="ECO:0007669"/>
    <property type="project" value="InterPro"/>
</dbReference>
<dbReference type="GO" id="GO:0006313">
    <property type="term" value="P:DNA transposition"/>
    <property type="evidence" value="ECO:0007669"/>
    <property type="project" value="InterPro"/>
</dbReference>
<evidence type="ECO:0000313" key="2">
    <source>
        <dbReference type="Proteomes" id="UP000220922"/>
    </source>
</evidence>
<dbReference type="InterPro" id="IPR002514">
    <property type="entry name" value="Transposase_8"/>
</dbReference>
<organism evidence="1 2">
    <name type="scientific">Candidatus Chloroploca asiatica</name>
    <dbReference type="NCBI Taxonomy" id="1506545"/>
    <lineage>
        <taxon>Bacteria</taxon>
        <taxon>Bacillati</taxon>
        <taxon>Chloroflexota</taxon>
        <taxon>Chloroflexia</taxon>
        <taxon>Chloroflexales</taxon>
        <taxon>Chloroflexineae</taxon>
        <taxon>Oscillochloridaceae</taxon>
        <taxon>Candidatus Chloroploca</taxon>
    </lineage>
</organism>
<dbReference type="Proteomes" id="UP000220922">
    <property type="component" value="Unassembled WGS sequence"/>
</dbReference>
<sequence>MKKVYTAAFKAQMVLELLKEAKSINQLAAEHGVAPTVLREWKQAALTSLPDLFERRDSVTELRAAHARELEQLYAEIGRLTTHVNFLKKKLPN</sequence>
<protein>
    <submittedName>
        <fullName evidence="1">Transposase</fullName>
    </submittedName>
</protein>
<dbReference type="AlphaFoldDB" id="A0A2H3KMU3"/>
<evidence type="ECO:0000313" key="1">
    <source>
        <dbReference type="EMBL" id="PDV99456.1"/>
    </source>
</evidence>
<dbReference type="Pfam" id="PF01527">
    <property type="entry name" value="HTH_Tnp_1"/>
    <property type="match status" value="1"/>
</dbReference>
<dbReference type="SUPFAM" id="SSF46689">
    <property type="entry name" value="Homeodomain-like"/>
    <property type="match status" value="1"/>
</dbReference>
<keyword evidence="2" id="KW-1185">Reference proteome</keyword>